<gene>
    <name evidence="6" type="ORF">WI38_04410</name>
</gene>
<evidence type="ECO:0000259" key="5">
    <source>
        <dbReference type="PROSITE" id="PS50850"/>
    </source>
</evidence>
<feature type="transmembrane region" description="Helical" evidence="4">
    <location>
        <begin position="261"/>
        <end position="280"/>
    </location>
</feature>
<dbReference type="CDD" id="cd17324">
    <property type="entry name" value="MFS_NepI_like"/>
    <property type="match status" value="1"/>
</dbReference>
<dbReference type="RefSeq" id="WP_059631269.1">
    <property type="nucleotide sequence ID" value="NZ_LOTK01000023.1"/>
</dbReference>
<dbReference type="PANTHER" id="PTHR42910">
    <property type="entry name" value="TRANSPORTER SCO4007-RELATED"/>
    <property type="match status" value="1"/>
</dbReference>
<dbReference type="AlphaFoldDB" id="A0A102LLF9"/>
<evidence type="ECO:0000313" key="7">
    <source>
        <dbReference type="Proteomes" id="UP000065521"/>
    </source>
</evidence>
<dbReference type="Gene3D" id="1.20.1250.20">
    <property type="entry name" value="MFS general substrate transporter like domains"/>
    <property type="match status" value="1"/>
</dbReference>
<keyword evidence="2 4" id="KW-1133">Transmembrane helix</keyword>
<feature type="transmembrane region" description="Helical" evidence="4">
    <location>
        <begin position="182"/>
        <end position="201"/>
    </location>
</feature>
<feature type="transmembrane region" description="Helical" evidence="4">
    <location>
        <begin position="117"/>
        <end position="144"/>
    </location>
</feature>
<feature type="transmembrane region" description="Helical" evidence="4">
    <location>
        <begin position="57"/>
        <end position="81"/>
    </location>
</feature>
<dbReference type="InterPro" id="IPR011701">
    <property type="entry name" value="MFS"/>
</dbReference>
<comment type="caution">
    <text evidence="6">The sequence shown here is derived from an EMBL/GenBank/DDBJ whole genome shotgun (WGS) entry which is preliminary data.</text>
</comment>
<keyword evidence="1 4" id="KW-0812">Transmembrane</keyword>
<feature type="transmembrane region" description="Helical" evidence="4">
    <location>
        <begin position="292"/>
        <end position="311"/>
    </location>
</feature>
<feature type="transmembrane region" description="Helical" evidence="4">
    <location>
        <begin position="28"/>
        <end position="45"/>
    </location>
</feature>
<feature type="transmembrane region" description="Helical" evidence="4">
    <location>
        <begin position="235"/>
        <end position="255"/>
    </location>
</feature>
<organism evidence="6 7">
    <name type="scientific">Burkholderia ubonensis</name>
    <dbReference type="NCBI Taxonomy" id="101571"/>
    <lineage>
        <taxon>Bacteria</taxon>
        <taxon>Pseudomonadati</taxon>
        <taxon>Pseudomonadota</taxon>
        <taxon>Betaproteobacteria</taxon>
        <taxon>Burkholderiales</taxon>
        <taxon>Burkholderiaceae</taxon>
        <taxon>Burkholderia</taxon>
        <taxon>Burkholderia cepacia complex</taxon>
    </lineage>
</organism>
<proteinExistence type="predicted"/>
<dbReference type="EMBL" id="LOTN01000004">
    <property type="protein sequence ID" value="KUZ96020.1"/>
    <property type="molecule type" value="Genomic_DNA"/>
</dbReference>
<evidence type="ECO:0000313" key="6">
    <source>
        <dbReference type="EMBL" id="KUZ96020.1"/>
    </source>
</evidence>
<feature type="domain" description="Major facilitator superfamily (MFS) profile" evidence="5">
    <location>
        <begin position="1"/>
        <end position="408"/>
    </location>
</feature>
<feature type="transmembrane region" description="Helical" evidence="4">
    <location>
        <begin position="317"/>
        <end position="338"/>
    </location>
</feature>
<reference evidence="6 7" key="1">
    <citation type="submission" date="2015-11" db="EMBL/GenBank/DDBJ databases">
        <title>Expanding the genomic diversity of Burkholderia species for the development of highly accurate diagnostics.</title>
        <authorList>
            <person name="Sahl J."/>
            <person name="Keim P."/>
            <person name="Wagner D."/>
        </authorList>
    </citation>
    <scope>NUCLEOTIDE SEQUENCE [LARGE SCALE GENOMIC DNA]</scope>
    <source>
        <strain evidence="6 7">RF32-BP4</strain>
    </source>
</reference>
<dbReference type="PANTHER" id="PTHR42910:SF1">
    <property type="entry name" value="MAJOR FACILITATOR SUPERFAMILY (MFS) PROFILE DOMAIN-CONTAINING PROTEIN"/>
    <property type="match status" value="1"/>
</dbReference>
<protein>
    <recommendedName>
        <fullName evidence="5">Major facilitator superfamily (MFS) profile domain-containing protein</fullName>
    </recommendedName>
</protein>
<feature type="transmembrane region" description="Helical" evidence="4">
    <location>
        <begin position="93"/>
        <end position="111"/>
    </location>
</feature>
<accession>A0A102LLF9</accession>
<feature type="transmembrane region" description="Helical" evidence="4">
    <location>
        <begin position="350"/>
        <end position="376"/>
    </location>
</feature>
<keyword evidence="3 4" id="KW-0472">Membrane</keyword>
<evidence type="ECO:0000256" key="3">
    <source>
        <dbReference type="ARBA" id="ARBA00023136"/>
    </source>
</evidence>
<dbReference type="Pfam" id="PF07690">
    <property type="entry name" value="MFS_1"/>
    <property type="match status" value="1"/>
</dbReference>
<evidence type="ECO:0000256" key="2">
    <source>
        <dbReference type="ARBA" id="ARBA00022989"/>
    </source>
</evidence>
<dbReference type="InterPro" id="IPR036259">
    <property type="entry name" value="MFS_trans_sf"/>
</dbReference>
<dbReference type="GO" id="GO:0022857">
    <property type="term" value="F:transmembrane transporter activity"/>
    <property type="evidence" value="ECO:0007669"/>
    <property type="project" value="InterPro"/>
</dbReference>
<dbReference type="PROSITE" id="PS50850">
    <property type="entry name" value="MFS"/>
    <property type="match status" value="1"/>
</dbReference>
<sequence length="408" mass="41190">MDTSVTSAPAGRAPDADAAGNRLSTARVALLAACCAASVANVYYAQPLLDSIARDFAIPHAEVGGVITATQLGCALALLFVVPLGDLLNRKRLLAVQLALLTAACIGVAASSSRVGLLAGMAGVGLLGTAMTQGLIACAAALAGDGERGRVVGAAQGGVVIGLLIARSLAGFVTDLAGWRAVYLASAALAIVMGVVLSRLLPDARAPRERNGYAALLASMGFLLRRDRVLRVRGMLALLMFAAFSIFWSALVLPLSAPPHAMSHTAIGAFGLVGALGAAAAARAGRLADRGLGQATTGAALVLLVASWLPLAFTTSSIPLLIVGIVLLDIGGQAVHVVNQSMILGARPDAHARLVGCYMLFYSVGSGLGAIASTLVYARAGWTGVCVLGAAVSVAALAFWAATLKHAR</sequence>
<dbReference type="InterPro" id="IPR020846">
    <property type="entry name" value="MFS_dom"/>
</dbReference>
<dbReference type="Proteomes" id="UP000065521">
    <property type="component" value="Unassembled WGS sequence"/>
</dbReference>
<name>A0A102LLF9_9BURK</name>
<feature type="transmembrane region" description="Helical" evidence="4">
    <location>
        <begin position="151"/>
        <end position="170"/>
    </location>
</feature>
<evidence type="ECO:0000256" key="1">
    <source>
        <dbReference type="ARBA" id="ARBA00022692"/>
    </source>
</evidence>
<feature type="transmembrane region" description="Helical" evidence="4">
    <location>
        <begin position="382"/>
        <end position="402"/>
    </location>
</feature>
<evidence type="ECO:0000256" key="4">
    <source>
        <dbReference type="SAM" id="Phobius"/>
    </source>
</evidence>
<dbReference type="SUPFAM" id="SSF103473">
    <property type="entry name" value="MFS general substrate transporter"/>
    <property type="match status" value="1"/>
</dbReference>